<gene>
    <name evidence="8" type="ORF">CEUSTIGMA_g4044.t1</name>
</gene>
<sequence length="643" mass="68977">MPDASFASSKAGLFISIYRSGLWRFFPFILVLIIGIAILYPILPSIVTNSFASEASGFEINCEDFTPATAPKACQEAHATAVAWGSWTSFVSGSILSFLFSPITGHLSDHWGRKPFMVWGMILTMLPMVAIMLRIWGWISIYWYYPATALGGIVSAFTISLTSVADLMRQEHRAASVAFIMAMFSIGIIAGPIIGAFMDPPTAAYSCIGLTLWSLVYMVLFLPETAPRRRKNDEGAEGLVSGEHHDAVALDVESGAGEESKAYHSEEESPSKSEERINGFQDGVQAEDQKSKQEPLGNAGKESKQEPLGNAGKGFISVDETAQEPTSTDSANALEEPLLGSKESESPTSPRYGRYGRYGKGIANSSSAQNGAAEPPQGFWQGLANGWHVLLHSSWYLRLAIIWALVCAMSNGAQGTLMQYLQLQLGFTTPDQAEVLVVASIFSLAVKMTVLGLLIRYVGDQWMLFLGLFAYVVEYITLAAATSKAMVLGAIGLGSLSAVVWPAVIALQSSRANPQEWGAVAGALQAIGSLASGTGPLLFSAVFSACSVDALAAPYHCTPEAVWYLAAALGGAATLLTGTLHWGDVSAEPSRQSVDMHQQQTPDALSSAKPRRVDSWVMSRAVSFRSTQDRLGSFFTRARKASS</sequence>
<comment type="subcellular location">
    <subcellularLocation>
        <location evidence="1">Membrane</location>
        <topology evidence="1">Multi-pass membrane protein</topology>
    </subcellularLocation>
</comment>
<protein>
    <recommendedName>
        <fullName evidence="10">Major facilitator superfamily (MFS) profile domain-containing protein</fullName>
    </recommendedName>
</protein>
<dbReference type="InterPro" id="IPR011701">
    <property type="entry name" value="MFS"/>
</dbReference>
<evidence type="ECO:0000256" key="2">
    <source>
        <dbReference type="ARBA" id="ARBA00022448"/>
    </source>
</evidence>
<feature type="transmembrane region" description="Helical" evidence="7">
    <location>
        <begin position="433"/>
        <end position="455"/>
    </location>
</feature>
<dbReference type="InterPro" id="IPR036259">
    <property type="entry name" value="MFS_trans_sf"/>
</dbReference>
<evidence type="ECO:0000256" key="1">
    <source>
        <dbReference type="ARBA" id="ARBA00004141"/>
    </source>
</evidence>
<dbReference type="OrthoDB" id="419616at2759"/>
<dbReference type="GO" id="GO:0022857">
    <property type="term" value="F:transmembrane transporter activity"/>
    <property type="evidence" value="ECO:0007669"/>
    <property type="project" value="InterPro"/>
</dbReference>
<evidence type="ECO:0000313" key="8">
    <source>
        <dbReference type="EMBL" id="GAX76598.1"/>
    </source>
</evidence>
<dbReference type="Pfam" id="PF07690">
    <property type="entry name" value="MFS_1"/>
    <property type="match status" value="1"/>
</dbReference>
<feature type="transmembrane region" description="Helical" evidence="7">
    <location>
        <begin position="562"/>
        <end position="583"/>
    </location>
</feature>
<feature type="transmembrane region" description="Helical" evidence="7">
    <location>
        <begin position="487"/>
        <end position="507"/>
    </location>
</feature>
<keyword evidence="4 7" id="KW-1133">Transmembrane helix</keyword>
<feature type="transmembrane region" description="Helical" evidence="7">
    <location>
        <begin position="177"/>
        <end position="197"/>
    </location>
</feature>
<dbReference type="PANTHER" id="PTHR23504">
    <property type="entry name" value="MAJOR FACILITATOR SUPERFAMILY DOMAIN-CONTAINING PROTEIN 10"/>
    <property type="match status" value="1"/>
</dbReference>
<feature type="transmembrane region" description="Helical" evidence="7">
    <location>
        <begin position="81"/>
        <end position="104"/>
    </location>
</feature>
<evidence type="ECO:0000256" key="4">
    <source>
        <dbReference type="ARBA" id="ARBA00022989"/>
    </source>
</evidence>
<comment type="caution">
    <text evidence="8">The sequence shown here is derived from an EMBL/GenBank/DDBJ whole genome shotgun (WGS) entry which is preliminary data.</text>
</comment>
<dbReference type="SUPFAM" id="SSF103473">
    <property type="entry name" value="MFS general substrate transporter"/>
    <property type="match status" value="1"/>
</dbReference>
<keyword evidence="5 7" id="KW-0472">Membrane</keyword>
<feature type="transmembrane region" description="Helical" evidence="7">
    <location>
        <begin position="395"/>
        <end position="413"/>
    </location>
</feature>
<dbReference type="AlphaFoldDB" id="A0A250X0J5"/>
<feature type="transmembrane region" description="Helical" evidence="7">
    <location>
        <begin position="21"/>
        <end position="43"/>
    </location>
</feature>
<dbReference type="STRING" id="1157962.A0A250X0J5"/>
<organism evidence="8 9">
    <name type="scientific">Chlamydomonas eustigma</name>
    <dbReference type="NCBI Taxonomy" id="1157962"/>
    <lineage>
        <taxon>Eukaryota</taxon>
        <taxon>Viridiplantae</taxon>
        <taxon>Chlorophyta</taxon>
        <taxon>core chlorophytes</taxon>
        <taxon>Chlorophyceae</taxon>
        <taxon>CS clade</taxon>
        <taxon>Chlamydomonadales</taxon>
        <taxon>Chlamydomonadaceae</taxon>
        <taxon>Chlamydomonas</taxon>
    </lineage>
</organism>
<dbReference type="EMBL" id="BEGY01000018">
    <property type="protein sequence ID" value="GAX76598.1"/>
    <property type="molecule type" value="Genomic_DNA"/>
</dbReference>
<dbReference type="Proteomes" id="UP000232323">
    <property type="component" value="Unassembled WGS sequence"/>
</dbReference>
<evidence type="ECO:0008006" key="10">
    <source>
        <dbReference type="Google" id="ProtNLM"/>
    </source>
</evidence>
<feature type="compositionally biased region" description="Polar residues" evidence="6">
    <location>
        <begin position="589"/>
        <end position="604"/>
    </location>
</feature>
<reference evidence="8 9" key="1">
    <citation type="submission" date="2017-08" db="EMBL/GenBank/DDBJ databases">
        <title>Acidophilic green algal genome provides insights into adaptation to an acidic environment.</title>
        <authorList>
            <person name="Hirooka S."/>
            <person name="Hirose Y."/>
            <person name="Kanesaki Y."/>
            <person name="Higuchi S."/>
            <person name="Fujiwara T."/>
            <person name="Onuma R."/>
            <person name="Era A."/>
            <person name="Ohbayashi R."/>
            <person name="Uzuka A."/>
            <person name="Nozaki H."/>
            <person name="Yoshikawa H."/>
            <person name="Miyagishima S.Y."/>
        </authorList>
    </citation>
    <scope>NUCLEOTIDE SEQUENCE [LARGE SCALE GENOMIC DNA]</scope>
    <source>
        <strain evidence="8 9">NIES-2499</strain>
    </source>
</reference>
<feature type="transmembrane region" description="Helical" evidence="7">
    <location>
        <begin position="203"/>
        <end position="222"/>
    </location>
</feature>
<evidence type="ECO:0000256" key="5">
    <source>
        <dbReference type="ARBA" id="ARBA00023136"/>
    </source>
</evidence>
<name>A0A250X0J5_9CHLO</name>
<accession>A0A250X0J5</accession>
<dbReference type="PANTHER" id="PTHR23504:SF117">
    <property type="entry name" value="MAJOR FACILITATOR SUPERFAMILY PROTEIN"/>
    <property type="match status" value="1"/>
</dbReference>
<evidence type="ECO:0000256" key="3">
    <source>
        <dbReference type="ARBA" id="ARBA00022692"/>
    </source>
</evidence>
<evidence type="ECO:0000256" key="6">
    <source>
        <dbReference type="SAM" id="MobiDB-lite"/>
    </source>
</evidence>
<dbReference type="GO" id="GO:0016020">
    <property type="term" value="C:membrane"/>
    <property type="evidence" value="ECO:0007669"/>
    <property type="project" value="UniProtKB-SubCell"/>
</dbReference>
<feature type="region of interest" description="Disordered" evidence="6">
    <location>
        <begin position="254"/>
        <end position="356"/>
    </location>
</feature>
<feature type="transmembrane region" description="Helical" evidence="7">
    <location>
        <begin position="142"/>
        <end position="165"/>
    </location>
</feature>
<feature type="transmembrane region" description="Helical" evidence="7">
    <location>
        <begin position="462"/>
        <end position="481"/>
    </location>
</feature>
<keyword evidence="9" id="KW-1185">Reference proteome</keyword>
<keyword evidence="2" id="KW-0813">Transport</keyword>
<dbReference type="Gene3D" id="1.20.1250.20">
    <property type="entry name" value="MFS general substrate transporter like domains"/>
    <property type="match status" value="2"/>
</dbReference>
<evidence type="ECO:0000313" key="9">
    <source>
        <dbReference type="Proteomes" id="UP000232323"/>
    </source>
</evidence>
<keyword evidence="3 7" id="KW-0812">Transmembrane</keyword>
<feature type="transmembrane region" description="Helical" evidence="7">
    <location>
        <begin position="519"/>
        <end position="542"/>
    </location>
</feature>
<evidence type="ECO:0000256" key="7">
    <source>
        <dbReference type="SAM" id="Phobius"/>
    </source>
</evidence>
<feature type="region of interest" description="Disordered" evidence="6">
    <location>
        <begin position="589"/>
        <end position="612"/>
    </location>
</feature>
<feature type="transmembrane region" description="Helical" evidence="7">
    <location>
        <begin position="116"/>
        <end position="136"/>
    </location>
</feature>
<feature type="compositionally biased region" description="Basic and acidic residues" evidence="6">
    <location>
        <begin position="258"/>
        <end position="277"/>
    </location>
</feature>
<proteinExistence type="predicted"/>